<name>A0A7J7KYY5_9MAGN</name>
<dbReference type="Proteomes" id="UP000541444">
    <property type="component" value="Unassembled WGS sequence"/>
</dbReference>
<reference evidence="1 2" key="1">
    <citation type="journal article" date="2020" name="IScience">
        <title>Genome Sequencing of the Endangered Kingdonia uniflora (Circaeasteraceae, Ranunculales) Reveals Potential Mechanisms of Evolutionary Specialization.</title>
        <authorList>
            <person name="Sun Y."/>
            <person name="Deng T."/>
            <person name="Zhang A."/>
            <person name="Moore M.J."/>
            <person name="Landis J.B."/>
            <person name="Lin N."/>
            <person name="Zhang H."/>
            <person name="Zhang X."/>
            <person name="Huang J."/>
            <person name="Zhang X."/>
            <person name="Sun H."/>
            <person name="Wang H."/>
        </authorList>
    </citation>
    <scope>NUCLEOTIDE SEQUENCE [LARGE SCALE GENOMIC DNA]</scope>
    <source>
        <strain evidence="1">TB1705</strain>
        <tissue evidence="1">Leaf</tissue>
    </source>
</reference>
<keyword evidence="2" id="KW-1185">Reference proteome</keyword>
<gene>
    <name evidence="1" type="ORF">GIB67_015412</name>
</gene>
<comment type="caution">
    <text evidence="1">The sequence shown here is derived from an EMBL/GenBank/DDBJ whole genome shotgun (WGS) entry which is preliminary data.</text>
</comment>
<dbReference type="EMBL" id="JACGCM010002784">
    <property type="protein sequence ID" value="KAF6135559.1"/>
    <property type="molecule type" value="Genomic_DNA"/>
</dbReference>
<proteinExistence type="predicted"/>
<protein>
    <submittedName>
        <fullName evidence="1">Uncharacterized protein</fullName>
    </submittedName>
</protein>
<organism evidence="1 2">
    <name type="scientific">Kingdonia uniflora</name>
    <dbReference type="NCBI Taxonomy" id="39325"/>
    <lineage>
        <taxon>Eukaryota</taxon>
        <taxon>Viridiplantae</taxon>
        <taxon>Streptophyta</taxon>
        <taxon>Embryophyta</taxon>
        <taxon>Tracheophyta</taxon>
        <taxon>Spermatophyta</taxon>
        <taxon>Magnoliopsida</taxon>
        <taxon>Ranunculales</taxon>
        <taxon>Circaeasteraceae</taxon>
        <taxon>Kingdonia</taxon>
    </lineage>
</organism>
<sequence>MVKCCSASKTTGSGKVEIEAKQRRVKPLVKLFEMKVTENRYGEEVELRAVEDRPGLQLARVWRR</sequence>
<evidence type="ECO:0000313" key="1">
    <source>
        <dbReference type="EMBL" id="KAF6135559.1"/>
    </source>
</evidence>
<dbReference type="AlphaFoldDB" id="A0A7J7KYY5"/>
<evidence type="ECO:0000313" key="2">
    <source>
        <dbReference type="Proteomes" id="UP000541444"/>
    </source>
</evidence>
<accession>A0A7J7KYY5</accession>